<evidence type="ECO:0000313" key="4">
    <source>
        <dbReference type="Proteomes" id="UP000326994"/>
    </source>
</evidence>
<gene>
    <name evidence="3" type="ORF">ULMS_10770</name>
</gene>
<organism evidence="3 4">
    <name type="scientific">Patiriisocius marinistellae</name>
    <dbReference type="NCBI Taxonomy" id="2494560"/>
    <lineage>
        <taxon>Bacteria</taxon>
        <taxon>Pseudomonadati</taxon>
        <taxon>Bacteroidota</taxon>
        <taxon>Flavobacteriia</taxon>
        <taxon>Flavobacteriales</taxon>
        <taxon>Flavobacteriaceae</taxon>
        <taxon>Patiriisocius</taxon>
    </lineage>
</organism>
<protein>
    <recommendedName>
        <fullName evidence="5">Energy transducer TonB</fullName>
    </recommendedName>
</protein>
<keyword evidence="4" id="KW-1185">Reference proteome</keyword>
<proteinExistence type="predicted"/>
<accession>A0A5J4FZF9</accession>
<dbReference type="Proteomes" id="UP000326994">
    <property type="component" value="Unassembled WGS sequence"/>
</dbReference>
<evidence type="ECO:0000256" key="1">
    <source>
        <dbReference type="SAM" id="MobiDB-lite"/>
    </source>
</evidence>
<evidence type="ECO:0000256" key="2">
    <source>
        <dbReference type="SAM" id="Phobius"/>
    </source>
</evidence>
<keyword evidence="2" id="KW-1133">Transmembrane helix</keyword>
<sequence length="277" mass="29624">MSLLDTQHKKKSMTITVILYSLLILLLFFFGMTYLDPPPEEGIAVNFGTTDTGSGNIQPTEAIKSAPKVTTPPPVSEPEPEVKEEVVTQDTEDAPVIKKEKKKEIKKEIPVKEQPKKETPKPPVPDPEPTPDKSTTDALSSILNGPKSDGTAKGGEGNDNKPGDKGNPNGDPNAKSYYGTGKGLDGDGNYQLGGRKALNKEKFVQDCNEAGTVVVSIEVDRNGKVISATAGVRGTTNNSSCLLEPAKRAALATKFNSDDKAPAKQIGKIVYRFSLSE</sequence>
<keyword evidence="2" id="KW-0472">Membrane</keyword>
<comment type="caution">
    <text evidence="3">The sequence shown here is derived from an EMBL/GenBank/DDBJ whole genome shotgun (WGS) entry which is preliminary data.</text>
</comment>
<keyword evidence="2" id="KW-0812">Transmembrane</keyword>
<evidence type="ECO:0000313" key="3">
    <source>
        <dbReference type="EMBL" id="GEQ85569.1"/>
    </source>
</evidence>
<feature type="region of interest" description="Disordered" evidence="1">
    <location>
        <begin position="45"/>
        <end position="193"/>
    </location>
</feature>
<evidence type="ECO:0008006" key="5">
    <source>
        <dbReference type="Google" id="ProtNLM"/>
    </source>
</evidence>
<dbReference type="RefSeq" id="WP_151893479.1">
    <property type="nucleotide sequence ID" value="NZ_BKCF01000001.1"/>
</dbReference>
<feature type="compositionally biased region" description="Polar residues" evidence="1">
    <location>
        <begin position="47"/>
        <end position="59"/>
    </location>
</feature>
<feature type="compositionally biased region" description="Basic and acidic residues" evidence="1">
    <location>
        <begin position="95"/>
        <end position="120"/>
    </location>
</feature>
<dbReference type="EMBL" id="BKCF01000001">
    <property type="protein sequence ID" value="GEQ85569.1"/>
    <property type="molecule type" value="Genomic_DNA"/>
</dbReference>
<reference evidence="3 4" key="1">
    <citation type="submission" date="2019-08" db="EMBL/GenBank/DDBJ databases">
        <title>Ulvibacter marinistellae sp. nov., isolated from a starfish, Patiria pectinifera.</title>
        <authorList>
            <person name="Kawano K."/>
            <person name="Ushijima N."/>
            <person name="Kihara M."/>
            <person name="Itoh H."/>
        </authorList>
    </citation>
    <scope>NUCLEOTIDE SEQUENCE [LARGE SCALE GENOMIC DNA]</scope>
    <source>
        <strain evidence="3 4">KK4</strain>
    </source>
</reference>
<dbReference type="AlphaFoldDB" id="A0A5J4FZF9"/>
<name>A0A5J4FZF9_9FLAO</name>
<dbReference type="OrthoDB" id="676306at2"/>
<feature type="transmembrane region" description="Helical" evidence="2">
    <location>
        <begin position="12"/>
        <end position="35"/>
    </location>
</feature>